<accession>A0AAW1V3Y5</accession>
<keyword evidence="2" id="KW-1185">Reference proteome</keyword>
<proteinExistence type="predicted"/>
<dbReference type="EMBL" id="JARQZJ010000109">
    <property type="protein sequence ID" value="KAK9887437.1"/>
    <property type="molecule type" value="Genomic_DNA"/>
</dbReference>
<sequence>MALYYGRGIYEGKKKLVYAKEERKKNCMNCTEKIRGVCWRLPDGKRRTGRPRKNALQLSNEVNSREEPCELEREYEKQTVVKKIN</sequence>
<evidence type="ECO:0000313" key="1">
    <source>
        <dbReference type="EMBL" id="KAK9887437.1"/>
    </source>
</evidence>
<reference evidence="1 2" key="1">
    <citation type="submission" date="2023-03" db="EMBL/GenBank/DDBJ databases">
        <title>Genome insight into feeding habits of ladybird beetles.</title>
        <authorList>
            <person name="Li H.-S."/>
            <person name="Huang Y.-H."/>
            <person name="Pang H."/>
        </authorList>
    </citation>
    <scope>NUCLEOTIDE SEQUENCE [LARGE SCALE GENOMIC DNA]</scope>
    <source>
        <strain evidence="1">SYSU_2023b</strain>
        <tissue evidence="1">Whole body</tissue>
    </source>
</reference>
<gene>
    <name evidence="1" type="ORF">WA026_022374</name>
</gene>
<dbReference type="AlphaFoldDB" id="A0AAW1V3Y5"/>
<protein>
    <submittedName>
        <fullName evidence="1">Uncharacterized protein</fullName>
    </submittedName>
</protein>
<name>A0AAW1V3Y5_9CUCU</name>
<comment type="caution">
    <text evidence="1">The sequence shown here is derived from an EMBL/GenBank/DDBJ whole genome shotgun (WGS) entry which is preliminary data.</text>
</comment>
<organism evidence="1 2">
    <name type="scientific">Henosepilachna vigintioctopunctata</name>
    <dbReference type="NCBI Taxonomy" id="420089"/>
    <lineage>
        <taxon>Eukaryota</taxon>
        <taxon>Metazoa</taxon>
        <taxon>Ecdysozoa</taxon>
        <taxon>Arthropoda</taxon>
        <taxon>Hexapoda</taxon>
        <taxon>Insecta</taxon>
        <taxon>Pterygota</taxon>
        <taxon>Neoptera</taxon>
        <taxon>Endopterygota</taxon>
        <taxon>Coleoptera</taxon>
        <taxon>Polyphaga</taxon>
        <taxon>Cucujiformia</taxon>
        <taxon>Coccinelloidea</taxon>
        <taxon>Coccinellidae</taxon>
        <taxon>Epilachninae</taxon>
        <taxon>Epilachnini</taxon>
        <taxon>Henosepilachna</taxon>
    </lineage>
</organism>
<dbReference type="Proteomes" id="UP001431783">
    <property type="component" value="Unassembled WGS sequence"/>
</dbReference>
<evidence type="ECO:0000313" key="2">
    <source>
        <dbReference type="Proteomes" id="UP001431783"/>
    </source>
</evidence>